<dbReference type="RefSeq" id="WP_046909266.1">
    <property type="nucleotide sequence ID" value="NZ_BAAAXG010000009.1"/>
</dbReference>
<accession>A0A2P2GKR1</accession>
<evidence type="ECO:0000313" key="2">
    <source>
        <dbReference type="Proteomes" id="UP000265325"/>
    </source>
</evidence>
<dbReference type="Proteomes" id="UP000265325">
    <property type="component" value="Unassembled WGS sequence"/>
</dbReference>
<sequence length="59" mass="6675">MATVTLIEPNGYTVTTHRDVPTDQVDTITTHLIETVAPEHASQWADFGYNARDYTVRVR</sequence>
<dbReference type="OrthoDB" id="4303976at2"/>
<reference evidence="1 2" key="1">
    <citation type="submission" date="2015-05" db="EMBL/GenBank/DDBJ databases">
        <title>Draft Genome assembly of Streptomyces showdoensis.</title>
        <authorList>
            <person name="Thapa K.K."/>
            <person name="Metsa-Ketela M."/>
        </authorList>
    </citation>
    <scope>NUCLEOTIDE SEQUENCE [LARGE SCALE GENOMIC DNA]</scope>
    <source>
        <strain evidence="1 2">ATCC 15227</strain>
    </source>
</reference>
<protein>
    <submittedName>
        <fullName evidence="1">Uncharacterized protein</fullName>
    </submittedName>
</protein>
<proteinExistence type="predicted"/>
<dbReference type="AlphaFoldDB" id="A0A2P2GKR1"/>
<evidence type="ECO:0000313" key="1">
    <source>
        <dbReference type="EMBL" id="KKZ72104.1"/>
    </source>
</evidence>
<gene>
    <name evidence="1" type="ORF">VO63_20220</name>
</gene>
<comment type="caution">
    <text evidence="1">The sequence shown here is derived from an EMBL/GenBank/DDBJ whole genome shotgun (WGS) entry which is preliminary data.</text>
</comment>
<dbReference type="EMBL" id="LAQS01000030">
    <property type="protein sequence ID" value="KKZ72104.1"/>
    <property type="molecule type" value="Genomic_DNA"/>
</dbReference>
<keyword evidence="2" id="KW-1185">Reference proteome</keyword>
<name>A0A2P2GKR1_STREW</name>
<organism evidence="1 2">
    <name type="scientific">Streptomyces showdoensis</name>
    <dbReference type="NCBI Taxonomy" id="68268"/>
    <lineage>
        <taxon>Bacteria</taxon>
        <taxon>Bacillati</taxon>
        <taxon>Actinomycetota</taxon>
        <taxon>Actinomycetes</taxon>
        <taxon>Kitasatosporales</taxon>
        <taxon>Streptomycetaceae</taxon>
        <taxon>Streptomyces</taxon>
    </lineage>
</organism>